<keyword evidence="6" id="KW-0423">Lactose metabolism</keyword>
<comment type="caution">
    <text evidence="8">The sequence shown here is derived from an EMBL/GenBank/DDBJ whole genome shotgun (WGS) entry which is preliminary data.</text>
</comment>
<keyword evidence="9" id="KW-1185">Reference proteome</keyword>
<name>A0A133ZZ22_9FIRM</name>
<dbReference type="PATRIC" id="fig|467210.3.peg.436"/>
<dbReference type="Proteomes" id="UP000070394">
    <property type="component" value="Unassembled WGS sequence"/>
</dbReference>
<dbReference type="EMBL" id="LSDA01000011">
    <property type="protein sequence ID" value="KXB60660.1"/>
    <property type="molecule type" value="Genomic_DNA"/>
</dbReference>
<dbReference type="GO" id="GO:0005829">
    <property type="term" value="C:cytosol"/>
    <property type="evidence" value="ECO:0007669"/>
    <property type="project" value="TreeGrafter"/>
</dbReference>
<dbReference type="NCBIfam" id="TIGR03828">
    <property type="entry name" value="pfkB"/>
    <property type="match status" value="1"/>
</dbReference>
<dbReference type="NCBIfam" id="TIGR03168">
    <property type="entry name" value="1-PFK"/>
    <property type="match status" value="1"/>
</dbReference>
<feature type="domain" description="Carbohydrate kinase PfkB" evidence="7">
    <location>
        <begin position="11"/>
        <end position="286"/>
    </location>
</feature>
<evidence type="ECO:0000256" key="4">
    <source>
        <dbReference type="ARBA" id="ARBA00022777"/>
    </source>
</evidence>
<dbReference type="InterPro" id="IPR017583">
    <property type="entry name" value="Tagatose/fructose_Pkinase"/>
</dbReference>
<comment type="similarity">
    <text evidence="1">Belongs to the carbohydrate kinase pfkB family.</text>
</comment>
<evidence type="ECO:0000256" key="5">
    <source>
        <dbReference type="ARBA" id="ARBA00022840"/>
    </source>
</evidence>
<dbReference type="CDD" id="cd01164">
    <property type="entry name" value="FruK_PfkB_like"/>
    <property type="match status" value="1"/>
</dbReference>
<evidence type="ECO:0000313" key="8">
    <source>
        <dbReference type="EMBL" id="KXB60660.1"/>
    </source>
</evidence>
<organism evidence="8 9">
    <name type="scientific">Lachnoanaerobaculum saburreum</name>
    <dbReference type="NCBI Taxonomy" id="467210"/>
    <lineage>
        <taxon>Bacteria</taxon>
        <taxon>Bacillati</taxon>
        <taxon>Bacillota</taxon>
        <taxon>Clostridia</taxon>
        <taxon>Lachnospirales</taxon>
        <taxon>Lachnospiraceae</taxon>
        <taxon>Lachnoanaerobaculum</taxon>
    </lineage>
</organism>
<dbReference type="GO" id="GO:0044281">
    <property type="term" value="P:small molecule metabolic process"/>
    <property type="evidence" value="ECO:0007669"/>
    <property type="project" value="UniProtKB-ARBA"/>
</dbReference>
<dbReference type="Pfam" id="PF00294">
    <property type="entry name" value="PfkB"/>
    <property type="match status" value="1"/>
</dbReference>
<dbReference type="InterPro" id="IPR011611">
    <property type="entry name" value="PfkB_dom"/>
</dbReference>
<comment type="similarity">
    <text evidence="6">Belongs to the carbohydrate kinase PfkB family. LacC subfamily.</text>
</comment>
<sequence length="306" mass="33527">MYYTITLNPAIDMLTKVENFELGKLNRTGESKYVVGGKGINISLLLKNIGKKSKALGFIAGFTGYYIKEELKKQQIDSDFVETDGFTRINIKLTTETETEINSQSSSVNKKNIDDFFKTLDGLSSDDCVFLSGNIIPGMEADDFVNIAKKVREKGAKLIVDSNKDMVLNTLKYKPFVVKPNEFELGEMFGVKIDTVEDIAKYARKLQEMGALNVLVSRGSKGAILFTGEGEVFSANIAKGKVVSTIAAGDSMLAMFVAKYDETKDYKLSLQYASAAGGATSFSAGVGRKELIDELLVQIKVDKCNL</sequence>
<comment type="pathway">
    <text evidence="6">Carbohydrate metabolism; D-tagatose 6-phosphate degradation; D-glyceraldehyde 3-phosphate and glycerone phosphate from D-tagatose 6-phosphate: step 1/2.</text>
</comment>
<dbReference type="GO" id="GO:2001059">
    <property type="term" value="P:D-tagatose 6-phosphate catabolic process"/>
    <property type="evidence" value="ECO:0007669"/>
    <property type="project" value="UniProtKB-UniPathway"/>
</dbReference>
<evidence type="ECO:0000259" key="7">
    <source>
        <dbReference type="Pfam" id="PF00294"/>
    </source>
</evidence>
<dbReference type="GO" id="GO:0005988">
    <property type="term" value="P:lactose metabolic process"/>
    <property type="evidence" value="ECO:0007669"/>
    <property type="project" value="UniProtKB-KW"/>
</dbReference>
<keyword evidence="5 6" id="KW-0067">ATP-binding</keyword>
<proteinExistence type="inferred from homology"/>
<protein>
    <recommendedName>
        <fullName evidence="6">Tagatose-6-phosphate kinase</fullName>
        <ecNumber evidence="6">2.7.1.144</ecNumber>
    </recommendedName>
</protein>
<dbReference type="EC" id="2.7.1.144" evidence="6"/>
<keyword evidence="3 6" id="KW-0547">Nucleotide-binding</keyword>
<accession>A0A133ZZ22</accession>
<evidence type="ECO:0000256" key="6">
    <source>
        <dbReference type="PIRNR" id="PIRNR000535"/>
    </source>
</evidence>
<dbReference type="GO" id="GO:0008662">
    <property type="term" value="F:1-phosphofructokinase activity"/>
    <property type="evidence" value="ECO:0007669"/>
    <property type="project" value="InterPro"/>
</dbReference>
<dbReference type="PANTHER" id="PTHR46566">
    <property type="entry name" value="1-PHOSPHOFRUCTOKINASE-RELATED"/>
    <property type="match status" value="1"/>
</dbReference>
<dbReference type="PIRSF" id="PIRSF000535">
    <property type="entry name" value="1PFK/6PFK/LacC"/>
    <property type="match status" value="1"/>
</dbReference>
<keyword evidence="4 8" id="KW-0418">Kinase</keyword>
<dbReference type="UniPathway" id="UPA00704">
    <property type="reaction ID" value="UER00715"/>
</dbReference>
<dbReference type="PANTHER" id="PTHR46566:SF1">
    <property type="entry name" value="1-PHOSPHOFRUCTOKINASE"/>
    <property type="match status" value="1"/>
</dbReference>
<dbReference type="FunFam" id="3.40.1190.20:FF:000001">
    <property type="entry name" value="Phosphofructokinase"/>
    <property type="match status" value="1"/>
</dbReference>
<reference evidence="9" key="1">
    <citation type="submission" date="2016-01" db="EMBL/GenBank/DDBJ databases">
        <authorList>
            <person name="Mitreva M."/>
            <person name="Pepin K.H."/>
            <person name="Mihindukulasuriya K.A."/>
            <person name="Fulton R."/>
            <person name="Fronick C."/>
            <person name="O'Laughlin M."/>
            <person name="Miner T."/>
            <person name="Herter B."/>
            <person name="Rosa B.A."/>
            <person name="Cordes M."/>
            <person name="Tomlinson C."/>
            <person name="Wollam A."/>
            <person name="Palsikar V.B."/>
            <person name="Mardis E.R."/>
            <person name="Wilson R.K."/>
        </authorList>
    </citation>
    <scope>NUCLEOTIDE SEQUENCE [LARGE SCALE GENOMIC DNA]</scope>
    <source>
        <strain evidence="9">DNF00896</strain>
    </source>
</reference>
<evidence type="ECO:0000256" key="1">
    <source>
        <dbReference type="ARBA" id="ARBA00005380"/>
    </source>
</evidence>
<dbReference type="RefSeq" id="WP_060930402.1">
    <property type="nucleotide sequence ID" value="NZ_KQ959775.1"/>
</dbReference>
<dbReference type="GO" id="GO:0016052">
    <property type="term" value="P:carbohydrate catabolic process"/>
    <property type="evidence" value="ECO:0007669"/>
    <property type="project" value="UniProtKB-ARBA"/>
</dbReference>
<evidence type="ECO:0000313" key="9">
    <source>
        <dbReference type="Proteomes" id="UP000070394"/>
    </source>
</evidence>
<evidence type="ECO:0000256" key="2">
    <source>
        <dbReference type="ARBA" id="ARBA00022679"/>
    </source>
</evidence>
<dbReference type="STRING" id="467210.HMPREF1866_00441"/>
<gene>
    <name evidence="8" type="ORF">HMPREF1866_00441</name>
</gene>
<dbReference type="GO" id="GO:0005524">
    <property type="term" value="F:ATP binding"/>
    <property type="evidence" value="ECO:0007669"/>
    <property type="project" value="UniProtKB-KW"/>
</dbReference>
<dbReference type="Gene3D" id="3.40.1190.20">
    <property type="match status" value="1"/>
</dbReference>
<dbReference type="InterPro" id="IPR029056">
    <property type="entry name" value="Ribokinase-like"/>
</dbReference>
<comment type="catalytic activity">
    <reaction evidence="6">
        <text>D-tagatofuranose 6-phosphate + ATP = D-tagatofuranose 1,6-bisphosphate + ADP + H(+)</text>
        <dbReference type="Rhea" id="RHEA:12420"/>
        <dbReference type="ChEBI" id="CHEBI:15378"/>
        <dbReference type="ChEBI" id="CHEBI:30616"/>
        <dbReference type="ChEBI" id="CHEBI:58694"/>
        <dbReference type="ChEBI" id="CHEBI:58695"/>
        <dbReference type="ChEBI" id="CHEBI:456216"/>
        <dbReference type="EC" id="2.7.1.144"/>
    </reaction>
</comment>
<dbReference type="GO" id="GO:0009024">
    <property type="term" value="F:tagatose-6-phosphate kinase activity"/>
    <property type="evidence" value="ECO:0007669"/>
    <property type="project" value="UniProtKB-EC"/>
</dbReference>
<dbReference type="InterPro" id="IPR022463">
    <property type="entry name" value="1-PFruKinase"/>
</dbReference>
<keyword evidence="2 6" id="KW-0808">Transferase</keyword>
<dbReference type="AlphaFoldDB" id="A0A133ZZ22"/>
<dbReference type="OrthoDB" id="9801219at2"/>
<evidence type="ECO:0000256" key="3">
    <source>
        <dbReference type="ARBA" id="ARBA00022741"/>
    </source>
</evidence>
<dbReference type="SUPFAM" id="SSF53613">
    <property type="entry name" value="Ribokinase-like"/>
    <property type="match status" value="1"/>
</dbReference>